<feature type="transmembrane region" description="Helical" evidence="12">
    <location>
        <begin position="310"/>
        <end position="331"/>
    </location>
</feature>
<dbReference type="Proteomes" id="UP000663870">
    <property type="component" value="Unassembled WGS sequence"/>
</dbReference>
<dbReference type="PANTHER" id="PTHR11537">
    <property type="entry name" value="VOLTAGE-GATED POTASSIUM CHANNEL"/>
    <property type="match status" value="1"/>
</dbReference>
<feature type="transmembrane region" description="Helical" evidence="12">
    <location>
        <begin position="279"/>
        <end position="298"/>
    </location>
</feature>
<dbReference type="Gene3D" id="3.30.710.10">
    <property type="entry name" value="Potassium Channel Kv1.1, Chain A"/>
    <property type="match status" value="1"/>
</dbReference>
<evidence type="ECO:0000256" key="12">
    <source>
        <dbReference type="SAM" id="Phobius"/>
    </source>
</evidence>
<dbReference type="SUPFAM" id="SSF54695">
    <property type="entry name" value="POZ domain"/>
    <property type="match status" value="1"/>
</dbReference>
<evidence type="ECO:0000259" key="13">
    <source>
        <dbReference type="SMART" id="SM00225"/>
    </source>
</evidence>
<evidence type="ECO:0000256" key="4">
    <source>
        <dbReference type="ARBA" id="ARBA00022692"/>
    </source>
</evidence>
<keyword evidence="8 12" id="KW-1133">Transmembrane helix</keyword>
<evidence type="ECO:0000313" key="15">
    <source>
        <dbReference type="EMBL" id="CAF1180793.1"/>
    </source>
</evidence>
<keyword evidence="2" id="KW-0813">Transport</keyword>
<evidence type="ECO:0000256" key="8">
    <source>
        <dbReference type="ARBA" id="ARBA00022989"/>
    </source>
</evidence>
<proteinExistence type="predicted"/>
<keyword evidence="9" id="KW-0406">Ion transport</keyword>
<evidence type="ECO:0000256" key="2">
    <source>
        <dbReference type="ARBA" id="ARBA00022448"/>
    </source>
</evidence>
<feature type="transmembrane region" description="Helical" evidence="12">
    <location>
        <begin position="376"/>
        <end position="396"/>
    </location>
</feature>
<feature type="transmembrane region" description="Helical" evidence="12">
    <location>
        <begin position="241"/>
        <end position="259"/>
    </location>
</feature>
<dbReference type="Proteomes" id="UP000663836">
    <property type="component" value="Unassembled WGS sequence"/>
</dbReference>
<evidence type="ECO:0000256" key="5">
    <source>
        <dbReference type="ARBA" id="ARBA00022826"/>
    </source>
</evidence>
<dbReference type="EMBL" id="CAJNOT010001312">
    <property type="protein sequence ID" value="CAF1180793.1"/>
    <property type="molecule type" value="Genomic_DNA"/>
</dbReference>
<dbReference type="InterPro" id="IPR000210">
    <property type="entry name" value="BTB/POZ_dom"/>
</dbReference>
<dbReference type="GO" id="GO:0008076">
    <property type="term" value="C:voltage-gated potassium channel complex"/>
    <property type="evidence" value="ECO:0007669"/>
    <property type="project" value="InterPro"/>
</dbReference>
<dbReference type="Gene3D" id="1.10.287.70">
    <property type="match status" value="1"/>
</dbReference>
<keyword evidence="18" id="KW-1185">Reference proteome</keyword>
<evidence type="ECO:0000313" key="18">
    <source>
        <dbReference type="Proteomes" id="UP000663870"/>
    </source>
</evidence>
<dbReference type="EMBL" id="CAJNOH010001001">
    <property type="protein sequence ID" value="CAF1161781.1"/>
    <property type="molecule type" value="Genomic_DNA"/>
</dbReference>
<dbReference type="PRINTS" id="PR00169">
    <property type="entry name" value="KCHANNEL"/>
</dbReference>
<reference evidence="16" key="1">
    <citation type="submission" date="2021-02" db="EMBL/GenBank/DDBJ databases">
        <authorList>
            <person name="Nowell W R."/>
        </authorList>
    </citation>
    <scope>NUCLEOTIDE SEQUENCE</scope>
</reference>
<evidence type="ECO:0000256" key="7">
    <source>
        <dbReference type="ARBA" id="ARBA00022958"/>
    </source>
</evidence>
<dbReference type="InterPro" id="IPR003972">
    <property type="entry name" value="K_chnl_volt-dep_Kv1"/>
</dbReference>
<comment type="caution">
    <text evidence="16">The sequence shown here is derived from an EMBL/GenBank/DDBJ whole genome shotgun (WGS) entry which is preliminary data.</text>
</comment>
<keyword evidence="3" id="KW-0633">Potassium transport</keyword>
<keyword evidence="6" id="KW-0851">Voltage-gated channel</keyword>
<dbReference type="GO" id="GO:0005251">
    <property type="term" value="F:delayed rectifier potassium channel activity"/>
    <property type="evidence" value="ECO:0007669"/>
    <property type="project" value="TreeGrafter"/>
</dbReference>
<feature type="transmembrane region" description="Helical" evidence="12">
    <location>
        <begin position="149"/>
        <end position="171"/>
    </location>
</feature>
<dbReference type="PRINTS" id="PR01496">
    <property type="entry name" value="SHAKERCHANEL"/>
</dbReference>
<dbReference type="Pfam" id="PF00520">
    <property type="entry name" value="Ion_trans"/>
    <property type="match status" value="1"/>
</dbReference>
<dbReference type="InterPro" id="IPR027359">
    <property type="entry name" value="Volt_channel_dom_sf"/>
</dbReference>
<evidence type="ECO:0000256" key="6">
    <source>
        <dbReference type="ARBA" id="ARBA00022882"/>
    </source>
</evidence>
<dbReference type="InterPro" id="IPR011333">
    <property type="entry name" value="SKP1/BTB/POZ_sf"/>
</dbReference>
<gene>
    <name evidence="17" type="ORF">JBS370_LOCUS24858</name>
    <name evidence="16" type="ORF">JXQ802_LOCUS35333</name>
    <name evidence="14" type="ORF">PYM288_LOCUS22785</name>
    <name evidence="15" type="ORF">ZHD862_LOCUS21745</name>
</gene>
<dbReference type="InterPro" id="IPR028325">
    <property type="entry name" value="VG_K_chnl"/>
</dbReference>
<dbReference type="EMBL" id="CAJOBD010003980">
    <property type="protein sequence ID" value="CAF3975147.1"/>
    <property type="molecule type" value="Genomic_DNA"/>
</dbReference>
<evidence type="ECO:0000313" key="17">
    <source>
        <dbReference type="EMBL" id="CAF3975147.1"/>
    </source>
</evidence>
<protein>
    <recommendedName>
        <fullName evidence="13">BTB domain-containing protein</fullName>
    </recommendedName>
</protein>
<evidence type="ECO:0000256" key="3">
    <source>
        <dbReference type="ARBA" id="ARBA00022538"/>
    </source>
</evidence>
<dbReference type="SMART" id="SM00225">
    <property type="entry name" value="BTB"/>
    <property type="match status" value="1"/>
</dbReference>
<dbReference type="GO" id="GO:0051260">
    <property type="term" value="P:protein homooligomerization"/>
    <property type="evidence" value="ECO:0007669"/>
    <property type="project" value="InterPro"/>
</dbReference>
<evidence type="ECO:0000313" key="14">
    <source>
        <dbReference type="EMBL" id="CAF1161781.1"/>
    </source>
</evidence>
<keyword evidence="4 12" id="KW-0812">Transmembrane</keyword>
<dbReference type="Pfam" id="PF02214">
    <property type="entry name" value="BTB_2"/>
    <property type="match status" value="1"/>
</dbReference>
<evidence type="ECO:0000256" key="9">
    <source>
        <dbReference type="ARBA" id="ARBA00023065"/>
    </source>
</evidence>
<sequence length="433" mass="49737">MILIDSVKSFDESMREPNNESPIVVINVSGRRYETRLSTLENFPETLLGNESKRQRFWLNERNEYFFDRHRGCFESILHYYQSNGQLRRPDTISLDIFLEEVSFFQLGPKAYDQLKESENIHELKSPPMPKKHWRKVLWCLLEHPKSSIWATLITIITMIFTVLSCLVLALETLPMFASYSLYACLQQANLPANSTLIPICSQVFQSPFFIIQTICVAYFTIEFLLLLISTPSYKRFFLSFYTYVDLASIIPYFVRLGYALNNTYVHIDQDTATTLDVLLLISLFRILKLFLIFKYLKALRTVGTTIKESFVDFIGVFAGIILLAFLFGAACYVAEVKDNRATFSSIPKSLYWGIITIMTIGYGDMYPITTAGRMIACGCALAGAAIIGMLVSVIVDHYQRAFNRKTLYNEKQRYSKTGTTIAPGRFQWKPYS</sequence>
<keyword evidence="11" id="KW-0407">Ion channel</keyword>
<organism evidence="16 18">
    <name type="scientific">Rotaria sordida</name>
    <dbReference type="NCBI Taxonomy" id="392033"/>
    <lineage>
        <taxon>Eukaryota</taxon>
        <taxon>Metazoa</taxon>
        <taxon>Spiralia</taxon>
        <taxon>Gnathifera</taxon>
        <taxon>Rotifera</taxon>
        <taxon>Eurotatoria</taxon>
        <taxon>Bdelloidea</taxon>
        <taxon>Philodinida</taxon>
        <taxon>Philodinidae</taxon>
        <taxon>Rotaria</taxon>
    </lineage>
</organism>
<evidence type="ECO:0000256" key="1">
    <source>
        <dbReference type="ARBA" id="ARBA00004141"/>
    </source>
</evidence>
<evidence type="ECO:0000313" key="16">
    <source>
        <dbReference type="EMBL" id="CAF1412053.1"/>
    </source>
</evidence>
<feature type="domain" description="BTB" evidence="13">
    <location>
        <begin position="22"/>
        <end position="121"/>
    </location>
</feature>
<dbReference type="EMBL" id="CAJNOL010001736">
    <property type="protein sequence ID" value="CAF1412053.1"/>
    <property type="molecule type" value="Genomic_DNA"/>
</dbReference>
<keyword evidence="5" id="KW-0631">Potassium channel</keyword>
<evidence type="ECO:0000256" key="10">
    <source>
        <dbReference type="ARBA" id="ARBA00023136"/>
    </source>
</evidence>
<dbReference type="InterPro" id="IPR005821">
    <property type="entry name" value="Ion_trans_dom"/>
</dbReference>
<dbReference type="GO" id="GO:0001508">
    <property type="term" value="P:action potential"/>
    <property type="evidence" value="ECO:0007669"/>
    <property type="project" value="TreeGrafter"/>
</dbReference>
<dbReference type="SUPFAM" id="SSF81324">
    <property type="entry name" value="Voltage-gated potassium channels"/>
    <property type="match status" value="1"/>
</dbReference>
<keyword evidence="10 12" id="KW-0472">Membrane</keyword>
<dbReference type="Proteomes" id="UP000663854">
    <property type="component" value="Unassembled WGS sequence"/>
</dbReference>
<evidence type="ECO:0000256" key="11">
    <source>
        <dbReference type="ARBA" id="ARBA00023303"/>
    </source>
</evidence>
<name>A0A815LR81_9BILA</name>
<feature type="transmembrane region" description="Helical" evidence="12">
    <location>
        <begin position="209"/>
        <end position="229"/>
    </location>
</feature>
<comment type="subcellular location">
    <subcellularLocation>
        <location evidence="1">Membrane</location>
        <topology evidence="1">Multi-pass membrane protein</topology>
    </subcellularLocation>
</comment>
<dbReference type="PANTHER" id="PTHR11537:SF113">
    <property type="entry name" value="POTASSIUM VOLTAGE-GATED CHANNEL PROTEIN SHAKER"/>
    <property type="match status" value="1"/>
</dbReference>
<dbReference type="AlphaFoldDB" id="A0A815LR81"/>
<dbReference type="InterPro" id="IPR003131">
    <property type="entry name" value="T1-type_BTB"/>
</dbReference>
<dbReference type="Proteomes" id="UP000663864">
    <property type="component" value="Unassembled WGS sequence"/>
</dbReference>
<dbReference type="Gene3D" id="1.20.120.350">
    <property type="entry name" value="Voltage-gated potassium channels. Chain C"/>
    <property type="match status" value="1"/>
</dbReference>
<keyword evidence="7" id="KW-0630">Potassium</keyword>
<accession>A0A815LR81</accession>